<dbReference type="Gene3D" id="3.80.10.10">
    <property type="entry name" value="Ribonuclease Inhibitor"/>
    <property type="match status" value="1"/>
</dbReference>
<dbReference type="EMBL" id="WIUZ02000001">
    <property type="protein sequence ID" value="KAF9793351.1"/>
    <property type="molecule type" value="Genomic_DNA"/>
</dbReference>
<comment type="caution">
    <text evidence="1">The sequence shown here is derived from an EMBL/GenBank/DDBJ whole genome shotgun (WGS) entry which is preliminary data.</text>
</comment>
<dbReference type="AlphaFoldDB" id="A0A9P6LDV0"/>
<protein>
    <submittedName>
        <fullName evidence="1">Uncharacterized protein</fullName>
    </submittedName>
</protein>
<evidence type="ECO:0000313" key="2">
    <source>
        <dbReference type="Proteomes" id="UP000736335"/>
    </source>
</evidence>
<name>A0A9P6LDV0_9AGAM</name>
<evidence type="ECO:0000313" key="1">
    <source>
        <dbReference type="EMBL" id="KAF9793351.1"/>
    </source>
</evidence>
<organism evidence="1 2">
    <name type="scientific">Thelephora terrestris</name>
    <dbReference type="NCBI Taxonomy" id="56493"/>
    <lineage>
        <taxon>Eukaryota</taxon>
        <taxon>Fungi</taxon>
        <taxon>Dikarya</taxon>
        <taxon>Basidiomycota</taxon>
        <taxon>Agaricomycotina</taxon>
        <taxon>Agaricomycetes</taxon>
        <taxon>Thelephorales</taxon>
        <taxon>Thelephoraceae</taxon>
        <taxon>Thelephora</taxon>
    </lineage>
</organism>
<gene>
    <name evidence="1" type="ORF">BJ322DRAFT_121506</name>
</gene>
<reference evidence="1" key="1">
    <citation type="journal article" date="2020" name="Nat. Commun.">
        <title>Large-scale genome sequencing of mycorrhizal fungi provides insights into the early evolution of symbiotic traits.</title>
        <authorList>
            <person name="Miyauchi S."/>
            <person name="Kiss E."/>
            <person name="Kuo A."/>
            <person name="Drula E."/>
            <person name="Kohler A."/>
            <person name="Sanchez-Garcia M."/>
            <person name="Morin E."/>
            <person name="Andreopoulos B."/>
            <person name="Barry K.W."/>
            <person name="Bonito G."/>
            <person name="Buee M."/>
            <person name="Carver A."/>
            <person name="Chen C."/>
            <person name="Cichocki N."/>
            <person name="Clum A."/>
            <person name="Culley D."/>
            <person name="Crous P.W."/>
            <person name="Fauchery L."/>
            <person name="Girlanda M."/>
            <person name="Hayes R.D."/>
            <person name="Keri Z."/>
            <person name="LaButti K."/>
            <person name="Lipzen A."/>
            <person name="Lombard V."/>
            <person name="Magnuson J."/>
            <person name="Maillard F."/>
            <person name="Murat C."/>
            <person name="Nolan M."/>
            <person name="Ohm R.A."/>
            <person name="Pangilinan J."/>
            <person name="Pereira M.F."/>
            <person name="Perotto S."/>
            <person name="Peter M."/>
            <person name="Pfister S."/>
            <person name="Riley R."/>
            <person name="Sitrit Y."/>
            <person name="Stielow J.B."/>
            <person name="Szollosi G."/>
            <person name="Zifcakova L."/>
            <person name="Stursova M."/>
            <person name="Spatafora J.W."/>
            <person name="Tedersoo L."/>
            <person name="Vaario L.M."/>
            <person name="Yamada A."/>
            <person name="Yan M."/>
            <person name="Wang P."/>
            <person name="Xu J."/>
            <person name="Bruns T."/>
            <person name="Baldrian P."/>
            <person name="Vilgalys R."/>
            <person name="Dunand C."/>
            <person name="Henrissat B."/>
            <person name="Grigoriev I.V."/>
            <person name="Hibbett D."/>
            <person name="Nagy L.G."/>
            <person name="Martin F.M."/>
        </authorList>
    </citation>
    <scope>NUCLEOTIDE SEQUENCE</scope>
    <source>
        <strain evidence="1">UH-Tt-Lm1</strain>
    </source>
</reference>
<reference evidence="1" key="2">
    <citation type="submission" date="2020-11" db="EMBL/GenBank/DDBJ databases">
        <authorList>
            <consortium name="DOE Joint Genome Institute"/>
            <person name="Kuo A."/>
            <person name="Miyauchi S."/>
            <person name="Kiss E."/>
            <person name="Drula E."/>
            <person name="Kohler A."/>
            <person name="Sanchez-Garcia M."/>
            <person name="Andreopoulos B."/>
            <person name="Barry K.W."/>
            <person name="Bonito G."/>
            <person name="Buee M."/>
            <person name="Carver A."/>
            <person name="Chen C."/>
            <person name="Cichocki N."/>
            <person name="Clum A."/>
            <person name="Culley D."/>
            <person name="Crous P.W."/>
            <person name="Fauchery L."/>
            <person name="Girlanda M."/>
            <person name="Hayes R."/>
            <person name="Keri Z."/>
            <person name="Labutti K."/>
            <person name="Lipzen A."/>
            <person name="Lombard V."/>
            <person name="Magnuson J."/>
            <person name="Maillard F."/>
            <person name="Morin E."/>
            <person name="Murat C."/>
            <person name="Nolan M."/>
            <person name="Ohm R."/>
            <person name="Pangilinan J."/>
            <person name="Pereira M."/>
            <person name="Perotto S."/>
            <person name="Peter M."/>
            <person name="Riley R."/>
            <person name="Sitrit Y."/>
            <person name="Stielow B."/>
            <person name="Szollosi G."/>
            <person name="Zifcakova L."/>
            <person name="Stursova M."/>
            <person name="Spatafora J.W."/>
            <person name="Tedersoo L."/>
            <person name="Vaario L.-M."/>
            <person name="Yamada A."/>
            <person name="Yan M."/>
            <person name="Wang P."/>
            <person name="Xu J."/>
            <person name="Bruns T."/>
            <person name="Baldrian P."/>
            <person name="Vilgalys R."/>
            <person name="Henrissat B."/>
            <person name="Grigoriev I.V."/>
            <person name="Hibbett D."/>
            <person name="Nagy L.G."/>
            <person name="Martin F.M."/>
        </authorList>
    </citation>
    <scope>NUCLEOTIDE SEQUENCE</scope>
    <source>
        <strain evidence="1">UH-Tt-Lm1</strain>
    </source>
</reference>
<accession>A0A9P6LDV0</accession>
<sequence>MPRCSKLKLDFSVDKFQSSKATLEEWRNDQTKISTLQTLSVGYWDDDDEVHDDPAYQVLVSTLLQFFASGKHLLRNFQTLNWCVESELPPSLLLIFETNYPSWSIHLKCIPKSPGIFSSPAVTSLTVKIGHRMLQTILPNIQSTIQNLRNLKRLRLSVSVGGCVQVKYSTDFSETGGTFPPLEELVLERFPVTQRGGEYWMNAMDWSHLRVLDLREGSLSNPFLSLLLPVADKLPALESIGMSLPFGMKEDLRKQDDDANTSFSLIRQLFSTARPQSLRDVRIWGCSRLFLPDIINHHGESLKGLSLHEDEVPSEDDERTPLSAEDLAEIGASFKGLEVLALDVNISKEHTWPEDVIGALTSPLLSSLKKLIVFSLIGISDFSESGSEWPSELATTEEDVKSLSSSLSATSLKEIRVRIGEKRSVRGRPMGWVMWEEDCRKTVTMYKEEDEWVLPSVDNV</sequence>
<proteinExistence type="predicted"/>
<dbReference type="SUPFAM" id="SSF52047">
    <property type="entry name" value="RNI-like"/>
    <property type="match status" value="1"/>
</dbReference>
<dbReference type="Proteomes" id="UP000736335">
    <property type="component" value="Unassembled WGS sequence"/>
</dbReference>
<dbReference type="InterPro" id="IPR032675">
    <property type="entry name" value="LRR_dom_sf"/>
</dbReference>
<keyword evidence="2" id="KW-1185">Reference proteome</keyword>
<dbReference type="OrthoDB" id="2870900at2759"/>